<evidence type="ECO:0000259" key="8">
    <source>
        <dbReference type="PROSITE" id="PS50102"/>
    </source>
</evidence>
<evidence type="ECO:0000313" key="10">
    <source>
        <dbReference type="Proteomes" id="UP001472677"/>
    </source>
</evidence>
<dbReference type="InterPro" id="IPR035979">
    <property type="entry name" value="RBD_domain_sf"/>
</dbReference>
<feature type="compositionally biased region" description="Basic and acidic residues" evidence="7">
    <location>
        <begin position="140"/>
        <end position="158"/>
    </location>
</feature>
<dbReference type="Proteomes" id="UP001472677">
    <property type="component" value="Unassembled WGS sequence"/>
</dbReference>
<proteinExistence type="predicted"/>
<dbReference type="PROSITE" id="PS50102">
    <property type="entry name" value="RRM"/>
    <property type="match status" value="1"/>
</dbReference>
<dbReference type="Gene3D" id="3.30.70.330">
    <property type="match status" value="1"/>
</dbReference>
<dbReference type="PANTHER" id="PTHR48028:SF4">
    <property type="entry name" value="SC35-LIKE SPLICING FACTOR"/>
    <property type="match status" value="1"/>
</dbReference>
<reference evidence="9 10" key="1">
    <citation type="journal article" date="2024" name="G3 (Bethesda)">
        <title>Genome assembly of Hibiscus sabdariffa L. provides insights into metabolisms of medicinal natural products.</title>
        <authorList>
            <person name="Kim T."/>
        </authorList>
    </citation>
    <scope>NUCLEOTIDE SEQUENCE [LARGE SCALE GENOMIC DNA]</scope>
    <source>
        <strain evidence="9">TK-2024</strain>
        <tissue evidence="9">Old leaves</tissue>
    </source>
</reference>
<evidence type="ECO:0000256" key="4">
    <source>
        <dbReference type="ARBA" id="ARBA00023187"/>
    </source>
</evidence>
<dbReference type="InterPro" id="IPR012677">
    <property type="entry name" value="Nucleotide-bd_a/b_plait_sf"/>
</dbReference>
<dbReference type="SUPFAM" id="SSF54928">
    <property type="entry name" value="RNA-binding domain, RBD"/>
    <property type="match status" value="1"/>
</dbReference>
<dbReference type="EMBL" id="JBBPBM010000045">
    <property type="protein sequence ID" value="KAK8522784.1"/>
    <property type="molecule type" value="Genomic_DNA"/>
</dbReference>
<dbReference type="CDD" id="cd00590">
    <property type="entry name" value="RRM_SF"/>
    <property type="match status" value="1"/>
</dbReference>
<evidence type="ECO:0000256" key="3">
    <source>
        <dbReference type="ARBA" id="ARBA00022884"/>
    </source>
</evidence>
<keyword evidence="3 6" id="KW-0694">RNA-binding</keyword>
<feature type="region of interest" description="Disordered" evidence="7">
    <location>
        <begin position="135"/>
        <end position="165"/>
    </location>
</feature>
<keyword evidence="5" id="KW-0539">Nucleus</keyword>
<evidence type="ECO:0000256" key="7">
    <source>
        <dbReference type="SAM" id="MobiDB-lite"/>
    </source>
</evidence>
<evidence type="ECO:0000256" key="6">
    <source>
        <dbReference type="PROSITE-ProRule" id="PRU00176"/>
    </source>
</evidence>
<feature type="compositionally biased region" description="Basic and acidic residues" evidence="7">
    <location>
        <begin position="1"/>
        <end position="12"/>
    </location>
</feature>
<evidence type="ECO:0000256" key="1">
    <source>
        <dbReference type="ARBA" id="ARBA00004123"/>
    </source>
</evidence>
<evidence type="ECO:0000313" key="9">
    <source>
        <dbReference type="EMBL" id="KAK8522784.1"/>
    </source>
</evidence>
<dbReference type="InterPro" id="IPR000504">
    <property type="entry name" value="RRM_dom"/>
</dbReference>
<keyword evidence="2" id="KW-0507">mRNA processing</keyword>
<keyword evidence="10" id="KW-1185">Reference proteome</keyword>
<comment type="caution">
    <text evidence="9">The sequence shown here is derived from an EMBL/GenBank/DDBJ whole genome shotgun (WGS) entry which is preliminary data.</text>
</comment>
<feature type="region of interest" description="Disordered" evidence="7">
    <location>
        <begin position="1"/>
        <end position="23"/>
    </location>
</feature>
<organism evidence="9 10">
    <name type="scientific">Hibiscus sabdariffa</name>
    <name type="common">roselle</name>
    <dbReference type="NCBI Taxonomy" id="183260"/>
    <lineage>
        <taxon>Eukaryota</taxon>
        <taxon>Viridiplantae</taxon>
        <taxon>Streptophyta</taxon>
        <taxon>Embryophyta</taxon>
        <taxon>Tracheophyta</taxon>
        <taxon>Spermatophyta</taxon>
        <taxon>Magnoliopsida</taxon>
        <taxon>eudicotyledons</taxon>
        <taxon>Gunneridae</taxon>
        <taxon>Pentapetalae</taxon>
        <taxon>rosids</taxon>
        <taxon>malvids</taxon>
        <taxon>Malvales</taxon>
        <taxon>Malvaceae</taxon>
        <taxon>Malvoideae</taxon>
        <taxon>Hibiscus</taxon>
    </lineage>
</organism>
<gene>
    <name evidence="9" type="ORF">V6N12_056479</name>
</gene>
<evidence type="ECO:0000256" key="5">
    <source>
        <dbReference type="ARBA" id="ARBA00023242"/>
    </source>
</evidence>
<sequence length="216" mass="24066">MRRGKGSGDERVSGNGKAADIGQGVRNGESNQLFTLYVDNISTRLNWKGLWFALGRHGDVAEAFIARKRNAKGRRFGFLRYRNRTDAVRATERLNGFFLYGSKISVIPAKYKRRDAYWNKVKSEEKEDLVAKNGLGCETSEEHQDKVEGSVLKGDRSDPSNYDPSESVHIASVLDLGDTAGGSGLTPSWTESIDKLNRTHNHSLDPEKTTLIMSDE</sequence>
<dbReference type="PANTHER" id="PTHR48028">
    <property type="entry name" value="GLYCINE-RICH RNA-BINDING PROTEIN RZ1A"/>
    <property type="match status" value="1"/>
</dbReference>
<comment type="subcellular location">
    <subcellularLocation>
        <location evidence="1">Nucleus</location>
    </subcellularLocation>
</comment>
<dbReference type="InterPro" id="IPR051106">
    <property type="entry name" value="RNA-bind/splicing_reg"/>
</dbReference>
<dbReference type="SMART" id="SM00360">
    <property type="entry name" value="RRM"/>
    <property type="match status" value="1"/>
</dbReference>
<evidence type="ECO:0000256" key="2">
    <source>
        <dbReference type="ARBA" id="ARBA00022664"/>
    </source>
</evidence>
<accession>A0ABR2CSM9</accession>
<protein>
    <recommendedName>
        <fullName evidence="8">RRM domain-containing protein</fullName>
    </recommendedName>
</protein>
<name>A0ABR2CSM9_9ROSI</name>
<keyword evidence="4" id="KW-0508">mRNA splicing</keyword>
<dbReference type="Pfam" id="PF00076">
    <property type="entry name" value="RRM_1"/>
    <property type="match status" value="1"/>
</dbReference>
<feature type="domain" description="RRM" evidence="8">
    <location>
        <begin position="34"/>
        <end position="111"/>
    </location>
</feature>